<comment type="cofactor">
    <cofactor evidence="1">
        <name>Mg(2+)</name>
        <dbReference type="ChEBI" id="CHEBI:18420"/>
    </cofactor>
</comment>
<dbReference type="GO" id="GO:0016301">
    <property type="term" value="F:kinase activity"/>
    <property type="evidence" value="ECO:0007669"/>
    <property type="project" value="UniProtKB-KW"/>
</dbReference>
<keyword evidence="5" id="KW-0418">Kinase</keyword>
<keyword evidence="8" id="KW-1208">Phospholipid metabolism</keyword>
<sequence>MMNVPEWAQGPLRAIINPYAGKDRASKKWYNLVHSVTSWGLSIENWVTTSPKDAENLARQAVYERASAVFVVGGDGTLNEVVNGLLRTQGPLPLIILVPLGTGSDFNRTINILTPFHYVPEKFWSHLFTMQPVMMDVGHLQLDTPHGAISRYFINVADCGLGGLTARIVNNRSKALGGRMSFVAGSLEAYTLFRPRPLTLTVDGISKDLCPLVIAIANGAYFGGGMKIAPDANPIDGWLDVVIVDQVPRSFFLRHFVDVYRGRHIGLNGVSMIRGQNIDIVCHDLMDVDIDGEDYQANRINCRILPRRISLLHPLN</sequence>
<feature type="domain" description="DAGKc" evidence="9">
    <location>
        <begin position="7"/>
        <end position="144"/>
    </location>
</feature>
<evidence type="ECO:0000256" key="4">
    <source>
        <dbReference type="ARBA" id="ARBA00022741"/>
    </source>
</evidence>
<dbReference type="GO" id="GO:0008654">
    <property type="term" value="P:phospholipid biosynthetic process"/>
    <property type="evidence" value="ECO:0007669"/>
    <property type="project" value="UniProtKB-KW"/>
</dbReference>
<proteinExistence type="inferred from homology"/>
<dbReference type="InterPro" id="IPR005218">
    <property type="entry name" value="Diacylglycerol/lipid_kinase"/>
</dbReference>
<dbReference type="InterPro" id="IPR050187">
    <property type="entry name" value="Lipid_Phosphate_FormReg"/>
</dbReference>
<dbReference type="NCBIfam" id="TIGR00147">
    <property type="entry name" value="YegS/Rv2252/BmrU family lipid kinase"/>
    <property type="match status" value="1"/>
</dbReference>
<keyword evidence="7" id="KW-0444">Lipid biosynthesis</keyword>
<dbReference type="InterPro" id="IPR045540">
    <property type="entry name" value="YegS/DAGK_C"/>
</dbReference>
<dbReference type="AlphaFoldDB" id="A0A2T2WVY5"/>
<evidence type="ECO:0000313" key="11">
    <source>
        <dbReference type="Proteomes" id="UP000242705"/>
    </source>
</evidence>
<dbReference type="GO" id="GO:0005524">
    <property type="term" value="F:ATP binding"/>
    <property type="evidence" value="ECO:0007669"/>
    <property type="project" value="UniProtKB-KW"/>
</dbReference>
<dbReference type="PANTHER" id="PTHR12358:SF54">
    <property type="entry name" value="SPHINGOSINE KINASE RELATED PROTEIN"/>
    <property type="match status" value="1"/>
</dbReference>
<evidence type="ECO:0000256" key="1">
    <source>
        <dbReference type="ARBA" id="ARBA00001946"/>
    </source>
</evidence>
<evidence type="ECO:0000256" key="3">
    <source>
        <dbReference type="ARBA" id="ARBA00022679"/>
    </source>
</evidence>
<dbReference type="PANTHER" id="PTHR12358">
    <property type="entry name" value="SPHINGOSINE KINASE"/>
    <property type="match status" value="1"/>
</dbReference>
<keyword evidence="4" id="KW-0547">Nucleotide-binding</keyword>
<dbReference type="SMART" id="SM00046">
    <property type="entry name" value="DAGKc"/>
    <property type="match status" value="1"/>
</dbReference>
<dbReference type="Pfam" id="PF00781">
    <property type="entry name" value="DAGK_cat"/>
    <property type="match status" value="1"/>
</dbReference>
<evidence type="ECO:0000256" key="7">
    <source>
        <dbReference type="ARBA" id="ARBA00023209"/>
    </source>
</evidence>
<keyword evidence="7" id="KW-0594">Phospholipid biosynthesis</keyword>
<evidence type="ECO:0000256" key="5">
    <source>
        <dbReference type="ARBA" id="ARBA00022777"/>
    </source>
</evidence>
<evidence type="ECO:0000259" key="9">
    <source>
        <dbReference type="PROSITE" id="PS50146"/>
    </source>
</evidence>
<evidence type="ECO:0000256" key="6">
    <source>
        <dbReference type="ARBA" id="ARBA00022840"/>
    </source>
</evidence>
<dbReference type="InterPro" id="IPR017438">
    <property type="entry name" value="ATP-NAD_kinase_N"/>
</dbReference>
<organism evidence="10 11">
    <name type="scientific">Sulfobacillus thermosulfidooxidans</name>
    <dbReference type="NCBI Taxonomy" id="28034"/>
    <lineage>
        <taxon>Bacteria</taxon>
        <taxon>Bacillati</taxon>
        <taxon>Bacillota</taxon>
        <taxon>Clostridia</taxon>
        <taxon>Eubacteriales</taxon>
        <taxon>Clostridiales Family XVII. Incertae Sedis</taxon>
        <taxon>Sulfobacillus</taxon>
    </lineage>
</organism>
<dbReference type="InterPro" id="IPR001206">
    <property type="entry name" value="Diacylglycerol_kinase_cat_dom"/>
</dbReference>
<name>A0A2T2WVY5_SULTH</name>
<dbReference type="Gene3D" id="2.60.200.40">
    <property type="match status" value="1"/>
</dbReference>
<keyword evidence="3" id="KW-0808">Transferase</keyword>
<protein>
    <recommendedName>
        <fullName evidence="9">DAGKc domain-containing protein</fullName>
    </recommendedName>
</protein>
<reference evidence="10 11" key="1">
    <citation type="journal article" date="2014" name="BMC Genomics">
        <title>Comparison of environmental and isolate Sulfobacillus genomes reveals diverse carbon, sulfur, nitrogen, and hydrogen metabolisms.</title>
        <authorList>
            <person name="Justice N.B."/>
            <person name="Norman A."/>
            <person name="Brown C.T."/>
            <person name="Singh A."/>
            <person name="Thomas B.C."/>
            <person name="Banfield J.F."/>
        </authorList>
    </citation>
    <scope>NUCLEOTIDE SEQUENCE [LARGE SCALE GENOMIC DNA]</scope>
    <source>
        <strain evidence="10">AMDSBA5</strain>
    </source>
</reference>
<keyword evidence="7" id="KW-0443">Lipid metabolism</keyword>
<dbReference type="PROSITE" id="PS50146">
    <property type="entry name" value="DAGK"/>
    <property type="match status" value="1"/>
</dbReference>
<dbReference type="InterPro" id="IPR016064">
    <property type="entry name" value="NAD/diacylglycerol_kinase_sf"/>
</dbReference>
<evidence type="ECO:0000256" key="2">
    <source>
        <dbReference type="ARBA" id="ARBA00005983"/>
    </source>
</evidence>
<dbReference type="SUPFAM" id="SSF111331">
    <property type="entry name" value="NAD kinase/diacylglycerol kinase-like"/>
    <property type="match status" value="1"/>
</dbReference>
<dbReference type="Pfam" id="PF19279">
    <property type="entry name" value="YegS_C"/>
    <property type="match status" value="1"/>
</dbReference>
<keyword evidence="6" id="KW-0067">ATP-binding</keyword>
<dbReference type="Gene3D" id="3.40.50.10330">
    <property type="entry name" value="Probable inorganic polyphosphate/atp-NAD kinase, domain 1"/>
    <property type="match status" value="1"/>
</dbReference>
<accession>A0A2T2WVY5</accession>
<dbReference type="EMBL" id="PXYX01000023">
    <property type="protein sequence ID" value="PSR26383.1"/>
    <property type="molecule type" value="Genomic_DNA"/>
</dbReference>
<gene>
    <name evidence="10" type="ORF">C7B47_10830</name>
</gene>
<evidence type="ECO:0000256" key="8">
    <source>
        <dbReference type="ARBA" id="ARBA00023264"/>
    </source>
</evidence>
<comment type="caution">
    <text evidence="10">The sequence shown here is derived from an EMBL/GenBank/DDBJ whole genome shotgun (WGS) entry which is preliminary data.</text>
</comment>
<comment type="similarity">
    <text evidence="2">Belongs to the diacylglycerol/lipid kinase family.</text>
</comment>
<evidence type="ECO:0000313" key="10">
    <source>
        <dbReference type="EMBL" id="PSR26383.1"/>
    </source>
</evidence>
<dbReference type="Proteomes" id="UP000242705">
    <property type="component" value="Unassembled WGS sequence"/>
</dbReference>